<dbReference type="Pfam" id="PF02887">
    <property type="entry name" value="PK_C"/>
    <property type="match status" value="1"/>
</dbReference>
<evidence type="ECO:0000313" key="16">
    <source>
        <dbReference type="EMBL" id="RJL67722.1"/>
    </source>
</evidence>
<keyword evidence="8" id="KW-0067">ATP-binding</keyword>
<dbReference type="SUPFAM" id="SSF51621">
    <property type="entry name" value="Phosphoenolpyruvate/pyruvate domain"/>
    <property type="match status" value="1"/>
</dbReference>
<dbReference type="EMBL" id="QZDO01000069">
    <property type="protein sequence ID" value="RJL67722.1"/>
    <property type="molecule type" value="Genomic_DNA"/>
</dbReference>
<evidence type="ECO:0000256" key="9">
    <source>
        <dbReference type="ARBA" id="ARBA00022842"/>
    </source>
</evidence>
<dbReference type="InterPro" id="IPR015793">
    <property type="entry name" value="Pyrv_Knase_brl"/>
</dbReference>
<dbReference type="GO" id="GO:0016301">
    <property type="term" value="F:kinase activity"/>
    <property type="evidence" value="ECO:0007669"/>
    <property type="project" value="UniProtKB-KW"/>
</dbReference>
<name>A0ABX9NJ11_9GAMM</name>
<evidence type="ECO:0000256" key="13">
    <source>
        <dbReference type="RuleBase" id="RU000504"/>
    </source>
</evidence>
<feature type="domain" description="Pyruvate kinase C-terminal" evidence="15">
    <location>
        <begin position="351"/>
        <end position="454"/>
    </location>
</feature>
<keyword evidence="7 13" id="KW-0418">Kinase</keyword>
<keyword evidence="5" id="KW-0479">Metal-binding</keyword>
<dbReference type="Gene3D" id="3.20.20.60">
    <property type="entry name" value="Phosphoenolpyruvate-binding domains"/>
    <property type="match status" value="1"/>
</dbReference>
<dbReference type="InterPro" id="IPR036918">
    <property type="entry name" value="Pyrv_Knase_C_sf"/>
</dbReference>
<evidence type="ECO:0000256" key="5">
    <source>
        <dbReference type="ARBA" id="ARBA00022723"/>
    </source>
</evidence>
<evidence type="ECO:0000256" key="7">
    <source>
        <dbReference type="ARBA" id="ARBA00022777"/>
    </source>
</evidence>
<dbReference type="InterPro" id="IPR015813">
    <property type="entry name" value="Pyrv/PenolPyrv_kinase-like_dom"/>
</dbReference>
<evidence type="ECO:0000256" key="4">
    <source>
        <dbReference type="ARBA" id="ARBA00022679"/>
    </source>
</evidence>
<keyword evidence="17" id="KW-1185">Reference proteome</keyword>
<comment type="similarity">
    <text evidence="2 13">Belongs to the pyruvate kinase family.</text>
</comment>
<dbReference type="Proteomes" id="UP000266633">
    <property type="component" value="Unassembled WGS sequence"/>
</dbReference>
<comment type="caution">
    <text evidence="16">The sequence shown here is derived from an EMBL/GenBank/DDBJ whole genome shotgun (WGS) entry which is preliminary data.</text>
</comment>
<evidence type="ECO:0000256" key="6">
    <source>
        <dbReference type="ARBA" id="ARBA00022741"/>
    </source>
</evidence>
<accession>A0ABX9NJ11</accession>
<dbReference type="PRINTS" id="PR01050">
    <property type="entry name" value="PYRUVTKNASE"/>
</dbReference>
<comment type="pathway">
    <text evidence="1 13">Carbohydrate degradation; glycolysis; pyruvate from D-glyceraldehyde 3-phosphate: step 5/5.</text>
</comment>
<dbReference type="InterPro" id="IPR001697">
    <property type="entry name" value="Pyr_Knase"/>
</dbReference>
<keyword evidence="6" id="KW-0547">Nucleotide-binding</keyword>
<dbReference type="SUPFAM" id="SSF52935">
    <property type="entry name" value="PK C-terminal domain-like"/>
    <property type="match status" value="1"/>
</dbReference>
<dbReference type="RefSeq" id="WP_024109105.1">
    <property type="nucleotide sequence ID" value="NZ_CP031560.1"/>
</dbReference>
<keyword evidence="11 16" id="KW-0670">Pyruvate</keyword>
<protein>
    <recommendedName>
        <fullName evidence="3 12">Pyruvate kinase</fullName>
        <ecNumber evidence="3 12">2.7.1.40</ecNumber>
    </recommendedName>
</protein>
<keyword evidence="10 13" id="KW-0324">Glycolysis</keyword>
<dbReference type="SUPFAM" id="SSF50800">
    <property type="entry name" value="PK beta-barrel domain-like"/>
    <property type="match status" value="1"/>
</dbReference>
<evidence type="ECO:0000256" key="2">
    <source>
        <dbReference type="ARBA" id="ARBA00008663"/>
    </source>
</evidence>
<organism evidence="16 17">
    <name type="scientific">Dickeya dianthicola</name>
    <dbReference type="NCBI Taxonomy" id="204039"/>
    <lineage>
        <taxon>Bacteria</taxon>
        <taxon>Pseudomonadati</taxon>
        <taxon>Pseudomonadota</taxon>
        <taxon>Gammaproteobacteria</taxon>
        <taxon>Enterobacterales</taxon>
        <taxon>Pectobacteriaceae</taxon>
        <taxon>Dickeya</taxon>
    </lineage>
</organism>
<comment type="catalytic activity">
    <reaction evidence="13">
        <text>pyruvate + ATP = phosphoenolpyruvate + ADP + H(+)</text>
        <dbReference type="Rhea" id="RHEA:18157"/>
        <dbReference type="ChEBI" id="CHEBI:15361"/>
        <dbReference type="ChEBI" id="CHEBI:15378"/>
        <dbReference type="ChEBI" id="CHEBI:30616"/>
        <dbReference type="ChEBI" id="CHEBI:58702"/>
        <dbReference type="ChEBI" id="CHEBI:456216"/>
        <dbReference type="EC" id="2.7.1.40"/>
    </reaction>
</comment>
<keyword evidence="9 13" id="KW-0460">Magnesium</keyword>
<evidence type="ECO:0000313" key="17">
    <source>
        <dbReference type="Proteomes" id="UP000266633"/>
    </source>
</evidence>
<evidence type="ECO:0000256" key="3">
    <source>
        <dbReference type="ARBA" id="ARBA00012142"/>
    </source>
</evidence>
<evidence type="ECO:0000256" key="1">
    <source>
        <dbReference type="ARBA" id="ARBA00004997"/>
    </source>
</evidence>
<dbReference type="InterPro" id="IPR015795">
    <property type="entry name" value="Pyrv_Knase_C"/>
</dbReference>
<sequence>MAKTRVIATIGPVSRDPEILKSLNAAGMSVARLNGSHNTLDWHKETIRLLRDTLPETPILLDIPGRKIRTLQLKHEPIFSKGNVLILTTDINYSGEQKVPVGYDKLHEKLKPGDRIFADDGTLSFSVVNVDGRDIHIRADMNGQLKSRKGINVPGIDLGQSLVTEKDKKMIDFAKDNGVDYIGISFVESKAHVEAIRNLINNDTPKIVAKVENSGGIENLEEVISAADVIMIDRGDLAVETSINHVSLYQKKILKTASLAGKPTIVATEMLHSMIENPLPTKAEVSDITNAVLDGAAAVMLSGETAVGRYPVEAVSRISGISQLAEAHLSAPKVIERNDKQSDIRKTIQAITQALPLTRIIVLSRSGYSVRIASMSGSGIPVIAVGNDPETVRGWNIFPDVVGIALELTESDNPAQEVRIIHTLLERQLVSESDYVLIISVQADNTHRSGNVLRTLYIRSWLTDVAEGDLTKINEVA</sequence>
<dbReference type="GO" id="GO:0004743">
    <property type="term" value="F:pyruvate kinase activity"/>
    <property type="evidence" value="ECO:0007669"/>
    <property type="project" value="UniProtKB-EC"/>
</dbReference>
<gene>
    <name evidence="16" type="primary">pyk</name>
    <name evidence="16" type="ORF">D5077_18580</name>
</gene>
<dbReference type="Pfam" id="PF00224">
    <property type="entry name" value="PK"/>
    <property type="match status" value="1"/>
</dbReference>
<dbReference type="InterPro" id="IPR015806">
    <property type="entry name" value="Pyrv_Knase_insert_dom_sf"/>
</dbReference>
<dbReference type="NCBIfam" id="TIGR01064">
    <property type="entry name" value="pyruv_kin"/>
    <property type="match status" value="1"/>
</dbReference>
<dbReference type="EC" id="2.7.1.40" evidence="3 12"/>
<dbReference type="PANTHER" id="PTHR11817">
    <property type="entry name" value="PYRUVATE KINASE"/>
    <property type="match status" value="1"/>
</dbReference>
<evidence type="ECO:0000259" key="14">
    <source>
        <dbReference type="Pfam" id="PF00224"/>
    </source>
</evidence>
<evidence type="ECO:0000256" key="12">
    <source>
        <dbReference type="NCBIfam" id="TIGR01064"/>
    </source>
</evidence>
<dbReference type="Gene3D" id="3.40.1380.20">
    <property type="entry name" value="Pyruvate kinase, C-terminal domain"/>
    <property type="match status" value="1"/>
</dbReference>
<evidence type="ECO:0000259" key="15">
    <source>
        <dbReference type="Pfam" id="PF02887"/>
    </source>
</evidence>
<evidence type="ECO:0000256" key="11">
    <source>
        <dbReference type="ARBA" id="ARBA00023317"/>
    </source>
</evidence>
<reference evidence="16 17" key="1">
    <citation type="submission" date="2018-09" db="EMBL/GenBank/DDBJ databases">
        <title>Phylogenetic diversity of Pectobacterium and Dickeya strains causing blackleg disease of potato in Morocco.</title>
        <authorList>
            <person name="Oulghazi S."/>
            <person name="Moumni M."/>
            <person name="Faure D."/>
        </authorList>
    </citation>
    <scope>NUCLEOTIDE SEQUENCE [LARGE SCALE GENOMIC DNA]</scope>
    <source>
        <strain evidence="16 17">S4.16.03.LID</strain>
    </source>
</reference>
<evidence type="ECO:0000256" key="8">
    <source>
        <dbReference type="ARBA" id="ARBA00022840"/>
    </source>
</evidence>
<dbReference type="GeneID" id="49323216"/>
<keyword evidence="4 13" id="KW-0808">Transferase</keyword>
<proteinExistence type="inferred from homology"/>
<feature type="domain" description="Pyruvate kinase barrel" evidence="14">
    <location>
        <begin position="2"/>
        <end position="315"/>
    </location>
</feature>
<dbReference type="Gene3D" id="2.40.33.10">
    <property type="entry name" value="PK beta-barrel domain-like"/>
    <property type="match status" value="1"/>
</dbReference>
<evidence type="ECO:0000256" key="10">
    <source>
        <dbReference type="ARBA" id="ARBA00023152"/>
    </source>
</evidence>
<dbReference type="InterPro" id="IPR011037">
    <property type="entry name" value="Pyrv_Knase-like_insert_dom_sf"/>
</dbReference>
<dbReference type="InterPro" id="IPR040442">
    <property type="entry name" value="Pyrv_kinase-like_dom_sf"/>
</dbReference>